<evidence type="ECO:0000256" key="3">
    <source>
        <dbReference type="SAM" id="MobiDB-lite"/>
    </source>
</evidence>
<name>A0ABV1ZQ49_9ACTN</name>
<dbReference type="RefSeq" id="WP_352982815.1">
    <property type="nucleotide sequence ID" value="NZ_JBEQNA010000002.1"/>
</dbReference>
<dbReference type="InterPro" id="IPR036116">
    <property type="entry name" value="FN3_sf"/>
</dbReference>
<feature type="region of interest" description="Disordered" evidence="3">
    <location>
        <begin position="25"/>
        <end position="50"/>
    </location>
</feature>
<dbReference type="Gene3D" id="2.60.40.10">
    <property type="entry name" value="Immunoglobulins"/>
    <property type="match status" value="2"/>
</dbReference>
<feature type="region of interest" description="Disordered" evidence="3">
    <location>
        <begin position="260"/>
        <end position="316"/>
    </location>
</feature>
<dbReference type="SUPFAM" id="SSF49265">
    <property type="entry name" value="Fibronectin type III"/>
    <property type="match status" value="2"/>
</dbReference>
<evidence type="ECO:0000313" key="6">
    <source>
        <dbReference type="Proteomes" id="UP001432401"/>
    </source>
</evidence>
<dbReference type="EMBL" id="JBEQNB010000003">
    <property type="protein sequence ID" value="MES0833223.1"/>
    <property type="molecule type" value="Genomic_DNA"/>
</dbReference>
<feature type="domain" description="Fibronectin type-III" evidence="4">
    <location>
        <begin position="40"/>
        <end position="136"/>
    </location>
</feature>
<dbReference type="SMART" id="SM00060">
    <property type="entry name" value="FN3"/>
    <property type="match status" value="3"/>
</dbReference>
<dbReference type="InterPro" id="IPR058692">
    <property type="entry name" value="Fn3_SaeA_2nd"/>
</dbReference>
<dbReference type="Pfam" id="PF25833">
    <property type="entry name" value="Fn3_SaeA_3rd"/>
    <property type="match status" value="1"/>
</dbReference>
<proteinExistence type="predicted"/>
<dbReference type="CDD" id="cd00063">
    <property type="entry name" value="FN3"/>
    <property type="match status" value="1"/>
</dbReference>
<feature type="compositionally biased region" description="Basic and acidic residues" evidence="3">
    <location>
        <begin position="304"/>
        <end position="316"/>
    </location>
</feature>
<keyword evidence="6" id="KW-1185">Reference proteome</keyword>
<keyword evidence="1" id="KW-0326">Glycosidase</keyword>
<reference evidence="5 6" key="1">
    <citation type="submission" date="2024-06" db="EMBL/GenBank/DDBJ databases">
        <authorList>
            <person name="Bataeva Y.V."/>
            <person name="Grigorian L.N."/>
            <person name="Solomentsev V.I."/>
        </authorList>
    </citation>
    <scope>NUCLEOTIDE SEQUENCE [LARGE SCALE GENOMIC DNA]</scope>
    <source>
        <strain evidence="6">SCPM-O-B-12605 (RCAM04882)</strain>
    </source>
</reference>
<gene>
    <name evidence="5" type="ORF">ABUK86_05520</name>
</gene>
<dbReference type="InterPro" id="IPR013783">
    <property type="entry name" value="Ig-like_fold"/>
</dbReference>
<keyword evidence="1" id="KW-0378">Hydrolase</keyword>
<evidence type="ECO:0000256" key="2">
    <source>
        <dbReference type="ARBA" id="ARBA00023326"/>
    </source>
</evidence>
<sequence length="556" mass="58764">MPWNAQDRRRHEGEEAARTLTAAVEAADDEAPADGLEDVEPMPPRGARARVDGRDVVVSWQPVPGPAGPVTYRVVRRTGRAGTAREVAVGELSGTEITDTEAPVGTDARYAVVAVHGGRAVSEPVETSPVTITPEVCDLRVRAGEASVTASWQAPAEAVRVDAWRREGAAPRGPGDGVRVETDGAGFRDRDVRPDAEYFYRVRAVYLTSNGHARASEGLVLRATPGPPPPPVLDLTVSADDGTGVRVHWTRPPRGRVVLRVGPEPSRWEPGAVVGPDEAAAHGPEAVREPEPEPEPEPVPGPEPVREGDPGPGRERAELLLGAGISHVLAVTVAGDRAVVGRSVRIATAPPVGGLRAERFDTSVRLGWTWPDEAAAALVSWTPETPGGPEHTRGPDGSGSARCTRRQYGADGGFEAAMGSDPVRVSVRTVVVTGGEEAVGAPVSVTVPGRAVISYRVETAGLLRRERVVHLVADRACAMPEVSVVYAEGEVQPHSGAQGRVLATLPSRRLDAGERVSVRVRPPRGSGPGWLMCFPAAADDDRAARLRQPSVKELRL</sequence>
<evidence type="ECO:0000259" key="4">
    <source>
        <dbReference type="PROSITE" id="PS50853"/>
    </source>
</evidence>
<keyword evidence="2" id="KW-0119">Carbohydrate metabolism</keyword>
<comment type="caution">
    <text evidence="5">The sequence shown here is derived from an EMBL/GenBank/DDBJ whole genome shotgun (WGS) entry which is preliminary data.</text>
</comment>
<dbReference type="Proteomes" id="UP001432401">
    <property type="component" value="Unassembled WGS sequence"/>
</dbReference>
<evidence type="ECO:0000313" key="5">
    <source>
        <dbReference type="EMBL" id="MES0833223.1"/>
    </source>
</evidence>
<protein>
    <submittedName>
        <fullName evidence="5">Fibronectin type III domain-containing protein</fullName>
    </submittedName>
</protein>
<dbReference type="InterPro" id="IPR003961">
    <property type="entry name" value="FN3_dom"/>
</dbReference>
<accession>A0ABV1ZQ49</accession>
<dbReference type="PROSITE" id="PS50853">
    <property type="entry name" value="FN3"/>
    <property type="match status" value="1"/>
</dbReference>
<organism evidence="5 6">
    <name type="scientific">Nocardiopsis tropica</name>
    <dbReference type="NCBI Taxonomy" id="109330"/>
    <lineage>
        <taxon>Bacteria</taxon>
        <taxon>Bacillati</taxon>
        <taxon>Actinomycetota</taxon>
        <taxon>Actinomycetes</taxon>
        <taxon>Streptosporangiales</taxon>
        <taxon>Nocardiopsidaceae</taxon>
        <taxon>Nocardiopsis</taxon>
    </lineage>
</organism>
<feature type="region of interest" description="Disordered" evidence="3">
    <location>
        <begin position="382"/>
        <end position="402"/>
    </location>
</feature>
<keyword evidence="2" id="KW-0624">Polysaccharide degradation</keyword>
<evidence type="ECO:0000256" key="1">
    <source>
        <dbReference type="ARBA" id="ARBA00023295"/>
    </source>
</evidence>
<feature type="compositionally biased region" description="Acidic residues" evidence="3">
    <location>
        <begin position="26"/>
        <end position="40"/>
    </location>
</feature>